<evidence type="ECO:0000313" key="2">
    <source>
        <dbReference type="EMBL" id="GFH22906.1"/>
    </source>
</evidence>
<feature type="region of interest" description="Disordered" evidence="1">
    <location>
        <begin position="242"/>
        <end position="262"/>
    </location>
</feature>
<keyword evidence="3" id="KW-1185">Reference proteome</keyword>
<protein>
    <submittedName>
        <fullName evidence="2">Uncharacterized protein</fullName>
    </submittedName>
</protein>
<name>A0A699ZVW8_HAELA</name>
<dbReference type="AlphaFoldDB" id="A0A699ZVW8"/>
<gene>
    <name evidence="2" type="ORF">HaLaN_20437</name>
</gene>
<dbReference type="Proteomes" id="UP000485058">
    <property type="component" value="Unassembled WGS sequence"/>
</dbReference>
<proteinExistence type="predicted"/>
<comment type="caution">
    <text evidence="2">The sequence shown here is derived from an EMBL/GenBank/DDBJ whole genome shotgun (WGS) entry which is preliminary data.</text>
</comment>
<organism evidence="2 3">
    <name type="scientific">Haematococcus lacustris</name>
    <name type="common">Green alga</name>
    <name type="synonym">Haematococcus pluvialis</name>
    <dbReference type="NCBI Taxonomy" id="44745"/>
    <lineage>
        <taxon>Eukaryota</taxon>
        <taxon>Viridiplantae</taxon>
        <taxon>Chlorophyta</taxon>
        <taxon>core chlorophytes</taxon>
        <taxon>Chlorophyceae</taxon>
        <taxon>CS clade</taxon>
        <taxon>Chlamydomonadales</taxon>
        <taxon>Haematococcaceae</taxon>
        <taxon>Haematococcus</taxon>
    </lineage>
</organism>
<evidence type="ECO:0000256" key="1">
    <source>
        <dbReference type="SAM" id="MobiDB-lite"/>
    </source>
</evidence>
<dbReference type="EMBL" id="BLLF01002151">
    <property type="protein sequence ID" value="GFH22906.1"/>
    <property type="molecule type" value="Genomic_DNA"/>
</dbReference>
<sequence>MALRSVQNKAGVAQERIRAPNASAMNPGAVLAISSINEAKGAAKEAVTAVKQAAPSSGKFNFLTTSPPQVNSIQLVAANPFEELKSAAADAAGSINAAALTPGRDVQSFADETGSNIVAATKAAQPAAGDRKSDMPPEVQGIAANASTDFKGALEDAKEAFKSVVGSTKSAGDDLKDGSLPGSKVNASFATKPVSFRQGVTNNPISEVAEDQLTSKVKGIMSSIGNDTQAAQANVKGAVNDMDQRRPEQPARNTLEAVTGKETPKELIKSVVDRVDSAVSK</sequence>
<accession>A0A699ZVW8</accession>
<evidence type="ECO:0000313" key="3">
    <source>
        <dbReference type="Proteomes" id="UP000485058"/>
    </source>
</evidence>
<reference evidence="2 3" key="1">
    <citation type="submission" date="2020-02" db="EMBL/GenBank/DDBJ databases">
        <title>Draft genome sequence of Haematococcus lacustris strain NIES-144.</title>
        <authorList>
            <person name="Morimoto D."/>
            <person name="Nakagawa S."/>
            <person name="Yoshida T."/>
            <person name="Sawayama S."/>
        </authorList>
    </citation>
    <scope>NUCLEOTIDE SEQUENCE [LARGE SCALE GENOMIC DNA]</scope>
    <source>
        <strain evidence="2 3">NIES-144</strain>
    </source>
</reference>